<reference evidence="3 4" key="1">
    <citation type="submission" date="2017-09" db="EMBL/GenBank/DDBJ databases">
        <title>Complete genome sequence of Oxytococcus suis strain ZY16052.</title>
        <authorList>
            <person name="Li F."/>
        </authorList>
    </citation>
    <scope>NUCLEOTIDE SEQUENCE [LARGE SCALE GENOMIC DNA]</scope>
    <source>
        <strain evidence="3 4">ZY16052</strain>
    </source>
</reference>
<keyword evidence="1" id="KW-0732">Signal</keyword>
<keyword evidence="4" id="KW-1185">Reference proteome</keyword>
<sequence>MKKILAGTMLTAGLVLTPIVTYTNEIFAVEIEDGKKIELDEVMEIGDYKITFTDFELGNDYEGNPVLIITYDWENVSDKEMIPFMSYSLTGYQDGVETSTVGYVEGLNLETGQKNVKPGGKVTDAQTTIGIEDLNKPLLLEIKEFFSFESGYDYAIELDLNDL</sequence>
<dbReference type="InterPro" id="IPR031989">
    <property type="entry name" value="DUF5067"/>
</dbReference>
<dbReference type="Proteomes" id="UP000263232">
    <property type="component" value="Chromosome"/>
</dbReference>
<dbReference type="Pfam" id="PF16729">
    <property type="entry name" value="DUF5067"/>
    <property type="match status" value="1"/>
</dbReference>
<accession>A0A347WI71</accession>
<dbReference type="AlphaFoldDB" id="A0A347WI71"/>
<evidence type="ECO:0000259" key="2">
    <source>
        <dbReference type="Pfam" id="PF16729"/>
    </source>
</evidence>
<dbReference type="InterPro" id="IPR029050">
    <property type="entry name" value="Immunoprotect_excell_Ig-like"/>
</dbReference>
<feature type="domain" description="DUF5067" evidence="2">
    <location>
        <begin position="33"/>
        <end position="140"/>
    </location>
</feature>
<protein>
    <recommendedName>
        <fullName evidence="2">DUF5067 domain-containing protein</fullName>
    </recommendedName>
</protein>
<dbReference type="EMBL" id="CP023434">
    <property type="protein sequence ID" value="AXY24778.1"/>
    <property type="molecule type" value="Genomic_DNA"/>
</dbReference>
<dbReference type="KEGG" id="abae:CL176_01405"/>
<evidence type="ECO:0000256" key="1">
    <source>
        <dbReference type="ARBA" id="ARBA00022729"/>
    </source>
</evidence>
<evidence type="ECO:0000313" key="3">
    <source>
        <dbReference type="EMBL" id="AXY24778.1"/>
    </source>
</evidence>
<organism evidence="3 4">
    <name type="scientific">Suicoccus acidiformans</name>
    <dbReference type="NCBI Taxonomy" id="2036206"/>
    <lineage>
        <taxon>Bacteria</taxon>
        <taxon>Bacillati</taxon>
        <taxon>Bacillota</taxon>
        <taxon>Bacilli</taxon>
        <taxon>Lactobacillales</taxon>
        <taxon>Aerococcaceae</taxon>
        <taxon>Suicoccus</taxon>
    </lineage>
</organism>
<dbReference type="Gene3D" id="2.60.40.1240">
    <property type="match status" value="1"/>
</dbReference>
<gene>
    <name evidence="3" type="ORF">CL176_01405</name>
</gene>
<dbReference type="RefSeq" id="WP_118989701.1">
    <property type="nucleotide sequence ID" value="NZ_CP023434.1"/>
</dbReference>
<evidence type="ECO:0000313" key="4">
    <source>
        <dbReference type="Proteomes" id="UP000263232"/>
    </source>
</evidence>
<proteinExistence type="predicted"/>
<name>A0A347WI71_9LACT</name>
<dbReference type="OrthoDB" id="2190227at2"/>